<dbReference type="GO" id="GO:0006357">
    <property type="term" value="P:regulation of transcription by RNA polymerase II"/>
    <property type="evidence" value="ECO:0007669"/>
    <property type="project" value="TreeGrafter"/>
</dbReference>
<reference evidence="11" key="1">
    <citation type="journal article" date="2007" name="Science">
        <title>Draft genome of the filarial nematode parasite Brugia malayi.</title>
        <authorList>
            <person name="Ghedin E."/>
            <person name="Wang S."/>
            <person name="Spiro D."/>
            <person name="Caler E."/>
            <person name="Zhao Q."/>
            <person name="Crabtree J."/>
            <person name="Allen J.E."/>
            <person name="Delcher A.L."/>
            <person name="Guiliano D.B."/>
            <person name="Miranda-Saavedra D."/>
            <person name="Angiuoli S.V."/>
            <person name="Creasy T."/>
            <person name="Amedeo P."/>
            <person name="Haas B."/>
            <person name="El-Sayed N.M."/>
            <person name="Wortman J.R."/>
            <person name="Feldblyum T."/>
            <person name="Tallon L."/>
            <person name="Schatz M."/>
            <person name="Shumway M."/>
            <person name="Koo H."/>
            <person name="Salzberg S.L."/>
            <person name="Schobel S."/>
            <person name="Pertea M."/>
            <person name="Pop M."/>
            <person name="White O."/>
            <person name="Barton G.J."/>
            <person name="Carlow C.K."/>
            <person name="Crawford M.J."/>
            <person name="Daub J."/>
            <person name="Dimmic M.W."/>
            <person name="Estes C.F."/>
            <person name="Foster J.M."/>
            <person name="Ganatra M."/>
            <person name="Gregory W.F."/>
            <person name="Johnson N.M."/>
            <person name="Jin J."/>
            <person name="Komuniecki R."/>
            <person name="Korf I."/>
            <person name="Kumar S."/>
            <person name="Laney S."/>
            <person name="Li B.W."/>
            <person name="Li W."/>
            <person name="Lindblom T.H."/>
            <person name="Lustigman S."/>
            <person name="Ma D."/>
            <person name="Maina C.V."/>
            <person name="Martin D.M."/>
            <person name="McCarter J.P."/>
            <person name="McReynolds L."/>
            <person name="Mitreva M."/>
            <person name="Nutman T.B."/>
            <person name="Parkinson J."/>
            <person name="Peregrin-Alvarez J.M."/>
            <person name="Poole C."/>
            <person name="Ren Q."/>
            <person name="Saunders L."/>
            <person name="Sluder A.E."/>
            <person name="Smith K."/>
            <person name="Stanke M."/>
            <person name="Unnasch T.R."/>
            <person name="Ware J."/>
            <person name="Wei A.D."/>
            <person name="Weil G."/>
            <person name="Williams D.J."/>
            <person name="Zhang Y."/>
            <person name="Williams S.A."/>
            <person name="Fraser-Liggett C."/>
            <person name="Slatko B."/>
            <person name="Blaxter M.L."/>
            <person name="Scott A.L."/>
        </authorList>
    </citation>
    <scope>NUCLEOTIDE SEQUENCE [LARGE SCALE GENOMIC DNA]</scope>
</reference>
<keyword evidence="5" id="KW-0805">Transcription regulation</keyword>
<keyword evidence="7" id="KW-0539">Nucleus</keyword>
<dbReference type="EMBL" id="DS239379">
    <property type="protein sequence ID" value="EDP33881.1"/>
    <property type="molecule type" value="Genomic_DNA"/>
</dbReference>
<evidence type="ECO:0000313" key="11">
    <source>
        <dbReference type="EMBL" id="EDP33881.1"/>
    </source>
</evidence>
<evidence type="ECO:0000256" key="6">
    <source>
        <dbReference type="ARBA" id="ARBA00023163"/>
    </source>
</evidence>
<feature type="chain" id="PRO_5002724850" evidence="9">
    <location>
        <begin position="23"/>
        <end position="665"/>
    </location>
</feature>
<dbReference type="GO" id="GO:0008270">
    <property type="term" value="F:zinc ion binding"/>
    <property type="evidence" value="ECO:0007669"/>
    <property type="project" value="UniProtKB-KW"/>
</dbReference>
<dbReference type="PROSITE" id="PS50157">
    <property type="entry name" value="ZINC_FINGER_C2H2_2"/>
    <property type="match status" value="6"/>
</dbReference>
<keyword evidence="6" id="KW-0804">Transcription</keyword>
<dbReference type="InterPro" id="IPR013087">
    <property type="entry name" value="Znf_C2H2_type"/>
</dbReference>
<dbReference type="Pfam" id="PF00096">
    <property type="entry name" value="zf-C2H2"/>
    <property type="match status" value="4"/>
</dbReference>
<evidence type="ECO:0000256" key="9">
    <source>
        <dbReference type="SAM" id="SignalP"/>
    </source>
</evidence>
<evidence type="ECO:0000256" key="5">
    <source>
        <dbReference type="ARBA" id="ARBA00023015"/>
    </source>
</evidence>
<organism evidence="11">
    <name type="scientific">Brugia malayi</name>
    <name type="common">Filarial nematode worm</name>
    <dbReference type="NCBI Taxonomy" id="6279"/>
    <lineage>
        <taxon>Eukaryota</taxon>
        <taxon>Metazoa</taxon>
        <taxon>Ecdysozoa</taxon>
        <taxon>Nematoda</taxon>
        <taxon>Chromadorea</taxon>
        <taxon>Rhabditida</taxon>
        <taxon>Spirurina</taxon>
        <taxon>Spiruromorpha</taxon>
        <taxon>Filarioidea</taxon>
        <taxon>Onchocercidae</taxon>
        <taxon>Brugia</taxon>
    </lineage>
</organism>
<accession>A8PKN4</accession>
<feature type="domain" description="C2H2-type" evidence="10">
    <location>
        <begin position="341"/>
        <end position="370"/>
    </location>
</feature>
<evidence type="ECO:0000256" key="4">
    <source>
        <dbReference type="ARBA" id="ARBA00022833"/>
    </source>
</evidence>
<dbReference type="Gene3D" id="3.30.160.60">
    <property type="entry name" value="Classic Zinc Finger"/>
    <property type="match status" value="5"/>
</dbReference>
<feature type="domain" description="C2H2-type" evidence="10">
    <location>
        <begin position="413"/>
        <end position="442"/>
    </location>
</feature>
<feature type="domain" description="C2H2-type" evidence="10">
    <location>
        <begin position="540"/>
        <end position="569"/>
    </location>
</feature>
<dbReference type="SUPFAM" id="SSF57667">
    <property type="entry name" value="beta-beta-alpha zinc fingers"/>
    <property type="match status" value="5"/>
</dbReference>
<dbReference type="PANTHER" id="PTHR46179">
    <property type="entry name" value="ZINC FINGER PROTEIN"/>
    <property type="match status" value="1"/>
</dbReference>
<evidence type="ECO:0000256" key="2">
    <source>
        <dbReference type="ARBA" id="ARBA00022723"/>
    </source>
</evidence>
<keyword evidence="2" id="KW-0479">Metal-binding</keyword>
<keyword evidence="9" id="KW-0732">Signal</keyword>
<dbReference type="AlphaFoldDB" id="A8PKN4"/>
<evidence type="ECO:0000259" key="10">
    <source>
        <dbReference type="PROSITE" id="PS50157"/>
    </source>
</evidence>
<comment type="subcellular location">
    <subcellularLocation>
        <location evidence="1">Nucleus</location>
    </subcellularLocation>
</comment>
<keyword evidence="3 8" id="KW-0863">Zinc-finger</keyword>
<protein>
    <submittedName>
        <fullName evidence="11">Zinc finger, C2H2 type family protein</fullName>
    </submittedName>
</protein>
<feature type="domain" description="C2H2-type" evidence="10">
    <location>
        <begin position="252"/>
        <end position="281"/>
    </location>
</feature>
<evidence type="ECO:0000256" key="1">
    <source>
        <dbReference type="ARBA" id="ARBA00004123"/>
    </source>
</evidence>
<dbReference type="SMART" id="SM00355">
    <property type="entry name" value="ZnF_C2H2"/>
    <property type="match status" value="13"/>
</dbReference>
<name>A8PKN4_BRUMA</name>
<dbReference type="PANTHER" id="PTHR46179:SF13">
    <property type="entry name" value="C2H2-TYPE DOMAIN-CONTAINING PROTEIN"/>
    <property type="match status" value="1"/>
</dbReference>
<keyword evidence="4" id="KW-0862">Zinc</keyword>
<proteinExistence type="predicted"/>
<dbReference type="InterPro" id="IPR051061">
    <property type="entry name" value="Zinc_finger_trans_reg"/>
</dbReference>
<gene>
    <name evidence="11" type="ORF">Bm1_29145</name>
</gene>
<evidence type="ECO:0000256" key="8">
    <source>
        <dbReference type="PROSITE-ProRule" id="PRU00042"/>
    </source>
</evidence>
<dbReference type="InterPro" id="IPR036236">
    <property type="entry name" value="Znf_C2H2_sf"/>
</dbReference>
<feature type="domain" description="C2H2-type" evidence="10">
    <location>
        <begin position="441"/>
        <end position="473"/>
    </location>
</feature>
<dbReference type="GO" id="GO:0005634">
    <property type="term" value="C:nucleus"/>
    <property type="evidence" value="ECO:0007669"/>
    <property type="project" value="UniProtKB-SubCell"/>
</dbReference>
<sequence length="665" mass="77325">MFFNKFMTPITWFNLLLCIASDNETSNLPNIDPFSGISDSLDIFDYNNFEPLFSSEFPLDPSQFIDFAQLSETENIRSEESGSETNQITNSPHPGFSDIYGHTNLELSDMDSYRNLWRDANEELKTSDDNVRYPSIIDAQNETSSSLNLNSDDIITYMHLPGSQQNAVPIYFHQLTLSSDNTSSQSATAEQSNIDNKHSDYLNILDYKENTYKESETDKKNYTCHYRGCTVTTKNHKEYLTHRKTHSQPFIYECKVSGCGRIFDHESSFYNHIQTHEPRPQCKDCGKFLVNRNALRKHEWLCQKKSHEQRYECLYPGCAMVTKSRNEYITHRKTHGQPFIYECRVAGCGRIFNHDSTLHTHKQTHESNPQCECCGKFFSGKSYECLYPGCAVIATSRKEYITHRKAHGQPFIYECRAPSCGQIFDHGSSFRYHKQTHESRPQCKGCDKFFTNRNGLQKHKKICQKKSHNTSSQSATAEQSNIDNKHSDYLNILDYKENTYKESGTDKKKYTCHYPGCTVITKNCKEYVTHRKTHGQPFIYECKVPGCGRIFDHESTFYNHIQTHEPRPQCEDCDERRYECLYPGCAMVTKSRNEYVTHRKTHGQPFIYECKVPGCGRIFDHESTFYNHIQTHEPRPQCEDCGTFLVNRNALRKHKRLCQKKSFSM</sequence>
<feature type="signal peptide" evidence="9">
    <location>
        <begin position="1"/>
        <end position="22"/>
    </location>
</feature>
<evidence type="ECO:0000256" key="3">
    <source>
        <dbReference type="ARBA" id="ARBA00022771"/>
    </source>
</evidence>
<feature type="domain" description="C2H2-type" evidence="10">
    <location>
        <begin position="608"/>
        <end position="637"/>
    </location>
</feature>
<evidence type="ECO:0000256" key="7">
    <source>
        <dbReference type="ARBA" id="ARBA00023242"/>
    </source>
</evidence>
<dbReference type="PROSITE" id="PS00028">
    <property type="entry name" value="ZINC_FINGER_C2H2_1"/>
    <property type="match status" value="5"/>
</dbReference>